<name>A0A940SHU4_9BACI</name>
<feature type="transmembrane region" description="Helical" evidence="5">
    <location>
        <begin position="234"/>
        <end position="252"/>
    </location>
</feature>
<feature type="transmembrane region" description="Helical" evidence="5">
    <location>
        <begin position="315"/>
        <end position="338"/>
    </location>
</feature>
<keyword evidence="8" id="KW-1185">Reference proteome</keyword>
<feature type="domain" description="O-antigen ligase-related" evidence="6">
    <location>
        <begin position="198"/>
        <end position="324"/>
    </location>
</feature>
<evidence type="ECO:0000256" key="3">
    <source>
        <dbReference type="ARBA" id="ARBA00022989"/>
    </source>
</evidence>
<feature type="transmembrane region" description="Helical" evidence="5">
    <location>
        <begin position="345"/>
        <end position="363"/>
    </location>
</feature>
<accession>A0A940SHU4</accession>
<dbReference type="PANTHER" id="PTHR37422">
    <property type="entry name" value="TEICHURONIC ACID BIOSYNTHESIS PROTEIN TUAE"/>
    <property type="match status" value="1"/>
</dbReference>
<dbReference type="InterPro" id="IPR051533">
    <property type="entry name" value="WaaL-like"/>
</dbReference>
<dbReference type="GO" id="GO:0016874">
    <property type="term" value="F:ligase activity"/>
    <property type="evidence" value="ECO:0007669"/>
    <property type="project" value="UniProtKB-KW"/>
</dbReference>
<reference evidence="7" key="1">
    <citation type="submission" date="2021-04" db="EMBL/GenBank/DDBJ databases">
        <title>Genome seq and assembly of Bacillus sp.</title>
        <authorList>
            <person name="Chhetri G."/>
        </authorList>
    </citation>
    <scope>NUCLEOTIDE SEQUENCE</scope>
    <source>
        <strain evidence="7">RG28</strain>
    </source>
</reference>
<evidence type="ECO:0000256" key="1">
    <source>
        <dbReference type="ARBA" id="ARBA00004141"/>
    </source>
</evidence>
<keyword evidence="7" id="KW-0436">Ligase</keyword>
<evidence type="ECO:0000256" key="2">
    <source>
        <dbReference type="ARBA" id="ARBA00022692"/>
    </source>
</evidence>
<feature type="transmembrane region" description="Helical" evidence="5">
    <location>
        <begin position="191"/>
        <end position="207"/>
    </location>
</feature>
<feature type="transmembrane region" description="Helical" evidence="5">
    <location>
        <begin position="52"/>
        <end position="71"/>
    </location>
</feature>
<feature type="transmembrane region" description="Helical" evidence="5">
    <location>
        <begin position="164"/>
        <end position="184"/>
    </location>
</feature>
<comment type="caution">
    <text evidence="7">The sequence shown here is derived from an EMBL/GenBank/DDBJ whole genome shotgun (WGS) entry which is preliminary data.</text>
</comment>
<comment type="subcellular location">
    <subcellularLocation>
        <location evidence="1">Membrane</location>
        <topology evidence="1">Multi-pass membrane protein</topology>
    </subcellularLocation>
</comment>
<dbReference type="GO" id="GO:0016020">
    <property type="term" value="C:membrane"/>
    <property type="evidence" value="ECO:0007669"/>
    <property type="project" value="UniProtKB-SubCell"/>
</dbReference>
<dbReference type="InterPro" id="IPR007016">
    <property type="entry name" value="O-antigen_ligase-rel_domated"/>
</dbReference>
<dbReference type="RefSeq" id="WP_209406897.1">
    <property type="nucleotide sequence ID" value="NZ_JAGIYQ010000012.1"/>
</dbReference>
<feature type="transmembrane region" description="Helical" evidence="5">
    <location>
        <begin position="213"/>
        <end position="229"/>
    </location>
</feature>
<feature type="transmembrane region" description="Helical" evidence="5">
    <location>
        <begin position="77"/>
        <end position="95"/>
    </location>
</feature>
<evidence type="ECO:0000259" key="6">
    <source>
        <dbReference type="Pfam" id="PF04932"/>
    </source>
</evidence>
<keyword evidence="3 5" id="KW-1133">Transmembrane helix</keyword>
<gene>
    <name evidence="7" type="ORF">J5Y03_15455</name>
</gene>
<protein>
    <submittedName>
        <fullName evidence="7">O-antigen ligase family protein</fullName>
    </submittedName>
</protein>
<evidence type="ECO:0000256" key="4">
    <source>
        <dbReference type="ARBA" id="ARBA00023136"/>
    </source>
</evidence>
<keyword evidence="2 5" id="KW-0812">Transmembrane</keyword>
<sequence>MGQFIKSLKLKDPINLGAILCFVIPPLGMLLLFVLGWRTIFQILIKKEKISISYVDIFFITLGISTIGATIEMKDAYFLFTTLMILGYWGLYLHIMRIGTRGFFQIFRWIMIFGSIYSLLIGIISSFFKFPTLLGYLTGTILFGVKEPMKEYHRLIGNAYNPNFTVYILLIGLSFILAKILTSVRKNQYQSIWWQTLIAIILSFGVLQTGSRGGYGTMIGIYLLFFFRLNFKIFVLLSIISLSLHNVFLQLIPRSDILNVSTMQRETIWRNSFKIWKDHWLFGTTPLGFGIEYSKLTGENIPHAHNMLIGVFTEYGTFSGLVFILLILITAYKMLVLFFSTNKRIYLLDYFLLSLPIIVLTGIFDEPLFSPQLGLLTVILWASWERYTRQIDFFEKV</sequence>
<evidence type="ECO:0000313" key="7">
    <source>
        <dbReference type="EMBL" id="MBP0726557.1"/>
    </source>
</evidence>
<dbReference type="Proteomes" id="UP000682134">
    <property type="component" value="Unassembled WGS sequence"/>
</dbReference>
<proteinExistence type="predicted"/>
<organism evidence="7 8">
    <name type="scientific">Gottfriedia endophytica</name>
    <dbReference type="NCBI Taxonomy" id="2820819"/>
    <lineage>
        <taxon>Bacteria</taxon>
        <taxon>Bacillati</taxon>
        <taxon>Bacillota</taxon>
        <taxon>Bacilli</taxon>
        <taxon>Bacillales</taxon>
        <taxon>Bacillaceae</taxon>
        <taxon>Gottfriedia</taxon>
    </lineage>
</organism>
<dbReference type="Pfam" id="PF04932">
    <property type="entry name" value="Wzy_C"/>
    <property type="match status" value="1"/>
</dbReference>
<dbReference type="PANTHER" id="PTHR37422:SF13">
    <property type="entry name" value="LIPOPOLYSACCHARIDE BIOSYNTHESIS PROTEIN PA4999-RELATED"/>
    <property type="match status" value="1"/>
</dbReference>
<dbReference type="AlphaFoldDB" id="A0A940SHU4"/>
<keyword evidence="4 5" id="KW-0472">Membrane</keyword>
<dbReference type="EMBL" id="JAGIYQ010000012">
    <property type="protein sequence ID" value="MBP0726557.1"/>
    <property type="molecule type" value="Genomic_DNA"/>
</dbReference>
<evidence type="ECO:0000256" key="5">
    <source>
        <dbReference type="SAM" id="Phobius"/>
    </source>
</evidence>
<feature type="transmembrane region" description="Helical" evidence="5">
    <location>
        <begin position="16"/>
        <end position="40"/>
    </location>
</feature>
<feature type="transmembrane region" description="Helical" evidence="5">
    <location>
        <begin position="107"/>
        <end position="128"/>
    </location>
</feature>
<evidence type="ECO:0000313" key="8">
    <source>
        <dbReference type="Proteomes" id="UP000682134"/>
    </source>
</evidence>